<dbReference type="EMBL" id="JAVDQD010000001">
    <property type="protein sequence ID" value="MDR6237032.1"/>
    <property type="molecule type" value="Genomic_DNA"/>
</dbReference>
<keyword evidence="2" id="KW-1185">Reference proteome</keyword>
<dbReference type="Proteomes" id="UP001185092">
    <property type="component" value="Unassembled WGS sequence"/>
</dbReference>
<evidence type="ECO:0000313" key="2">
    <source>
        <dbReference type="Proteomes" id="UP001185092"/>
    </source>
</evidence>
<organism evidence="1 2">
    <name type="scientific">Aureibacter tunicatorum</name>
    <dbReference type="NCBI Taxonomy" id="866807"/>
    <lineage>
        <taxon>Bacteria</taxon>
        <taxon>Pseudomonadati</taxon>
        <taxon>Bacteroidota</taxon>
        <taxon>Cytophagia</taxon>
        <taxon>Cytophagales</taxon>
        <taxon>Persicobacteraceae</taxon>
        <taxon>Aureibacter</taxon>
    </lineage>
</organism>
<gene>
    <name evidence="1" type="ORF">HNQ88_000008</name>
</gene>
<sequence>MTKLKNIIKQLAKNDFDSICKSLIESGADKSAYLLVSMRDKSLPDSKIMQELGVNSNAYYTLRSRLKQKIEEYLLQQMENPRTDILKKVANIIEIIFTKKKGIAVATLKKLEKELIDYDLSNELTIVYKSLKKLHVNSPDYFHYSQLYNKHIAYMLAVDKAEDMLAEYFKKYGYYCMNGTEIEKLELELLVKEMKNLSALYDSHRLFVYLSCITIFHRLFVTNEEDDDMEPIEDLQEKIDTTINEYKLDSIYFHIQIVNEFLKHEYYSHYKVFRKAESFYDEINESSSKLLSNYSLFTYPAQFLNSKLERAIRQKTVSELYEENINLYQMYEPDKEDIPKYVTYMNYRSICCYYAEEYDEAARWINSMLNDISLKKFPNALLEAKGILALQYCMKGEHDLFHQLVNSIQRQIRLIGKEKCMQASAFTKILKIAISDNRRDKEVKIRKALEKYPENGASPYNPIKYIVFDEEFFDRIMKVEAAIS</sequence>
<name>A0AAE3XHQ7_9BACT</name>
<dbReference type="AlphaFoldDB" id="A0AAE3XHQ7"/>
<reference evidence="1" key="1">
    <citation type="submission" date="2023-07" db="EMBL/GenBank/DDBJ databases">
        <title>Genomic Encyclopedia of Type Strains, Phase IV (KMG-IV): sequencing the most valuable type-strain genomes for metagenomic binning, comparative biology and taxonomic classification.</title>
        <authorList>
            <person name="Goeker M."/>
        </authorList>
    </citation>
    <scope>NUCLEOTIDE SEQUENCE</scope>
    <source>
        <strain evidence="1">DSM 26174</strain>
    </source>
</reference>
<protein>
    <submittedName>
        <fullName evidence="1">Uncharacterized protein</fullName>
    </submittedName>
</protein>
<proteinExistence type="predicted"/>
<accession>A0AAE3XHQ7</accession>
<comment type="caution">
    <text evidence="1">The sequence shown here is derived from an EMBL/GenBank/DDBJ whole genome shotgun (WGS) entry which is preliminary data.</text>
</comment>
<evidence type="ECO:0000313" key="1">
    <source>
        <dbReference type="EMBL" id="MDR6237032.1"/>
    </source>
</evidence>
<dbReference type="RefSeq" id="WP_309936466.1">
    <property type="nucleotide sequence ID" value="NZ_AP025305.1"/>
</dbReference>